<name>A0A9D4EQ78_DREPO</name>
<keyword evidence="3" id="KW-1185">Reference proteome</keyword>
<dbReference type="EMBL" id="JAIWYP010000008">
    <property type="protein sequence ID" value="KAH3782012.1"/>
    <property type="molecule type" value="Genomic_DNA"/>
</dbReference>
<sequence>APSATSLLAHTPMSAAFAGVHTQLTNAPSSQRNTLPEPPPPPNPLHSINKPNKTAVIAKFKERAPLMDQLPTTIPEYLFII</sequence>
<protein>
    <submittedName>
        <fullName evidence="2">Uncharacterized protein</fullName>
    </submittedName>
</protein>
<gene>
    <name evidence="2" type="ORF">DPMN_159923</name>
</gene>
<evidence type="ECO:0000313" key="3">
    <source>
        <dbReference type="Proteomes" id="UP000828390"/>
    </source>
</evidence>
<feature type="compositionally biased region" description="Polar residues" evidence="1">
    <location>
        <begin position="25"/>
        <end position="34"/>
    </location>
</feature>
<reference evidence="2" key="2">
    <citation type="submission" date="2020-11" db="EMBL/GenBank/DDBJ databases">
        <authorList>
            <person name="McCartney M.A."/>
            <person name="Auch B."/>
            <person name="Kono T."/>
            <person name="Mallez S."/>
            <person name="Becker A."/>
            <person name="Gohl D.M."/>
            <person name="Silverstein K.A.T."/>
            <person name="Koren S."/>
            <person name="Bechman K.B."/>
            <person name="Herman A."/>
            <person name="Abrahante J.E."/>
            <person name="Garbe J."/>
        </authorList>
    </citation>
    <scope>NUCLEOTIDE SEQUENCE</scope>
    <source>
        <strain evidence="2">Duluth1</strain>
        <tissue evidence="2">Whole animal</tissue>
    </source>
</reference>
<accession>A0A9D4EQ78</accession>
<organism evidence="2 3">
    <name type="scientific">Dreissena polymorpha</name>
    <name type="common">Zebra mussel</name>
    <name type="synonym">Mytilus polymorpha</name>
    <dbReference type="NCBI Taxonomy" id="45954"/>
    <lineage>
        <taxon>Eukaryota</taxon>
        <taxon>Metazoa</taxon>
        <taxon>Spiralia</taxon>
        <taxon>Lophotrochozoa</taxon>
        <taxon>Mollusca</taxon>
        <taxon>Bivalvia</taxon>
        <taxon>Autobranchia</taxon>
        <taxon>Heteroconchia</taxon>
        <taxon>Euheterodonta</taxon>
        <taxon>Imparidentia</taxon>
        <taxon>Neoheterodontei</taxon>
        <taxon>Myida</taxon>
        <taxon>Dreissenoidea</taxon>
        <taxon>Dreissenidae</taxon>
        <taxon>Dreissena</taxon>
    </lineage>
</organism>
<reference evidence="2" key="1">
    <citation type="journal article" date="2019" name="bioRxiv">
        <title>The Genome of the Zebra Mussel, Dreissena polymorpha: A Resource for Invasive Species Research.</title>
        <authorList>
            <person name="McCartney M.A."/>
            <person name="Auch B."/>
            <person name="Kono T."/>
            <person name="Mallez S."/>
            <person name="Zhang Y."/>
            <person name="Obille A."/>
            <person name="Becker A."/>
            <person name="Abrahante J.E."/>
            <person name="Garbe J."/>
            <person name="Badalamenti J.P."/>
            <person name="Herman A."/>
            <person name="Mangelson H."/>
            <person name="Liachko I."/>
            <person name="Sullivan S."/>
            <person name="Sone E.D."/>
            <person name="Koren S."/>
            <person name="Silverstein K.A.T."/>
            <person name="Beckman K.B."/>
            <person name="Gohl D.M."/>
        </authorList>
    </citation>
    <scope>NUCLEOTIDE SEQUENCE</scope>
    <source>
        <strain evidence="2">Duluth1</strain>
        <tissue evidence="2">Whole animal</tissue>
    </source>
</reference>
<dbReference type="AlphaFoldDB" id="A0A9D4EQ78"/>
<dbReference type="Proteomes" id="UP000828390">
    <property type="component" value="Unassembled WGS sequence"/>
</dbReference>
<proteinExistence type="predicted"/>
<feature type="non-terminal residue" evidence="2">
    <location>
        <position position="1"/>
    </location>
</feature>
<evidence type="ECO:0000256" key="1">
    <source>
        <dbReference type="SAM" id="MobiDB-lite"/>
    </source>
</evidence>
<feature type="region of interest" description="Disordered" evidence="1">
    <location>
        <begin position="25"/>
        <end position="50"/>
    </location>
</feature>
<evidence type="ECO:0000313" key="2">
    <source>
        <dbReference type="EMBL" id="KAH3782012.1"/>
    </source>
</evidence>
<comment type="caution">
    <text evidence="2">The sequence shown here is derived from an EMBL/GenBank/DDBJ whole genome shotgun (WGS) entry which is preliminary data.</text>
</comment>